<dbReference type="AlphaFoldDB" id="A0A0C9VS82"/>
<dbReference type="Proteomes" id="UP000054279">
    <property type="component" value="Unassembled WGS sequence"/>
</dbReference>
<organism evidence="5 6">
    <name type="scientific">Sphaerobolus stellatus (strain SS14)</name>
    <dbReference type="NCBI Taxonomy" id="990650"/>
    <lineage>
        <taxon>Eukaryota</taxon>
        <taxon>Fungi</taxon>
        <taxon>Dikarya</taxon>
        <taxon>Basidiomycota</taxon>
        <taxon>Agaricomycotina</taxon>
        <taxon>Agaricomycetes</taxon>
        <taxon>Phallomycetidae</taxon>
        <taxon>Geastrales</taxon>
        <taxon>Sphaerobolaceae</taxon>
        <taxon>Sphaerobolus</taxon>
    </lineage>
</organism>
<evidence type="ECO:0000313" key="5">
    <source>
        <dbReference type="EMBL" id="KIJ45332.1"/>
    </source>
</evidence>
<dbReference type="InterPro" id="IPR036390">
    <property type="entry name" value="WH_DNA-bd_sf"/>
</dbReference>
<dbReference type="Pfam" id="PF00557">
    <property type="entry name" value="Peptidase_M24"/>
    <property type="match status" value="1"/>
</dbReference>
<dbReference type="InterPro" id="IPR036005">
    <property type="entry name" value="Creatinase/aminopeptidase-like"/>
</dbReference>
<dbReference type="GO" id="GO:0005737">
    <property type="term" value="C:cytoplasm"/>
    <property type="evidence" value="ECO:0007669"/>
    <property type="project" value="TreeGrafter"/>
</dbReference>
<dbReference type="GO" id="GO:0004177">
    <property type="term" value="F:aminopeptidase activity"/>
    <property type="evidence" value="ECO:0007669"/>
    <property type="project" value="UniProtKB-KW"/>
</dbReference>
<keyword evidence="3" id="KW-0378">Hydrolase</keyword>
<keyword evidence="6" id="KW-1185">Reference proteome</keyword>
<reference evidence="5 6" key="1">
    <citation type="submission" date="2014-06" db="EMBL/GenBank/DDBJ databases">
        <title>Evolutionary Origins and Diversification of the Mycorrhizal Mutualists.</title>
        <authorList>
            <consortium name="DOE Joint Genome Institute"/>
            <consortium name="Mycorrhizal Genomics Consortium"/>
            <person name="Kohler A."/>
            <person name="Kuo A."/>
            <person name="Nagy L.G."/>
            <person name="Floudas D."/>
            <person name="Copeland A."/>
            <person name="Barry K.W."/>
            <person name="Cichocki N."/>
            <person name="Veneault-Fourrey C."/>
            <person name="LaButti K."/>
            <person name="Lindquist E.A."/>
            <person name="Lipzen A."/>
            <person name="Lundell T."/>
            <person name="Morin E."/>
            <person name="Murat C."/>
            <person name="Riley R."/>
            <person name="Ohm R."/>
            <person name="Sun H."/>
            <person name="Tunlid A."/>
            <person name="Henrissat B."/>
            <person name="Grigoriev I.V."/>
            <person name="Hibbett D.S."/>
            <person name="Martin F."/>
        </authorList>
    </citation>
    <scope>NUCLEOTIDE SEQUENCE [LARGE SCALE GENOMIC DNA]</scope>
    <source>
        <strain evidence="5 6">SS14</strain>
    </source>
</reference>
<dbReference type="InterPro" id="IPR000994">
    <property type="entry name" value="Pept_M24"/>
</dbReference>
<dbReference type="PANTHER" id="PTHR45777">
    <property type="entry name" value="METHIONINE AMINOPEPTIDASE 2"/>
    <property type="match status" value="1"/>
</dbReference>
<evidence type="ECO:0000256" key="1">
    <source>
        <dbReference type="ARBA" id="ARBA00022438"/>
    </source>
</evidence>
<dbReference type="GO" id="GO:0008235">
    <property type="term" value="F:metalloexopeptidase activity"/>
    <property type="evidence" value="ECO:0007669"/>
    <property type="project" value="TreeGrafter"/>
</dbReference>
<dbReference type="Gene3D" id="3.90.230.10">
    <property type="entry name" value="Creatinase/methionine aminopeptidase superfamily"/>
    <property type="match status" value="1"/>
</dbReference>
<name>A0A0C9VS82_SPHS4</name>
<feature type="domain" description="Peptidase M24" evidence="4">
    <location>
        <begin position="9"/>
        <end position="82"/>
    </location>
</feature>
<sequence length="178" mass="19410">MKPRSGPIAFPTGLSTNNCAAHYSPNPGDKTVLQPSDVLKVGFGVQVKGKILNSAYTMTFEPTYDSLLEAVKAGTNAGIKSILLVRNIDQTKMEEGEYYAIDTFGSTGSGRVIDDDECSHFGKSFNSPPNPSIRLNSAHSFFKTINKNFGTLPFCRRHLDCAGETKNLLSTTGLRRRD</sequence>
<gene>
    <name evidence="5" type="ORF">M422DRAFT_59864</name>
</gene>
<keyword evidence="2" id="KW-0645">Protease</keyword>
<dbReference type="GO" id="GO:0006508">
    <property type="term" value="P:proteolysis"/>
    <property type="evidence" value="ECO:0007669"/>
    <property type="project" value="UniProtKB-KW"/>
</dbReference>
<dbReference type="OrthoDB" id="7848262at2759"/>
<dbReference type="SUPFAM" id="SSF46785">
    <property type="entry name" value="Winged helix' DNA-binding domain"/>
    <property type="match status" value="1"/>
</dbReference>
<protein>
    <recommendedName>
        <fullName evidence="4">Peptidase M24 domain-containing protein</fullName>
    </recommendedName>
</protein>
<dbReference type="EMBL" id="KN837112">
    <property type="protein sequence ID" value="KIJ45332.1"/>
    <property type="molecule type" value="Genomic_DNA"/>
</dbReference>
<evidence type="ECO:0000313" key="6">
    <source>
        <dbReference type="Proteomes" id="UP000054279"/>
    </source>
</evidence>
<keyword evidence="1" id="KW-0031">Aminopeptidase</keyword>
<dbReference type="SUPFAM" id="SSF55920">
    <property type="entry name" value="Creatinase/aminopeptidase"/>
    <property type="match status" value="1"/>
</dbReference>
<dbReference type="HOGENOM" id="CLU_1511543_0_0_1"/>
<evidence type="ECO:0000259" key="4">
    <source>
        <dbReference type="Pfam" id="PF00557"/>
    </source>
</evidence>
<dbReference type="InterPro" id="IPR036388">
    <property type="entry name" value="WH-like_DNA-bd_sf"/>
</dbReference>
<dbReference type="PANTHER" id="PTHR45777:SF2">
    <property type="entry name" value="METHIONINE AMINOPEPTIDASE 2"/>
    <property type="match status" value="1"/>
</dbReference>
<evidence type="ECO:0000256" key="2">
    <source>
        <dbReference type="ARBA" id="ARBA00022670"/>
    </source>
</evidence>
<evidence type="ECO:0000256" key="3">
    <source>
        <dbReference type="ARBA" id="ARBA00022801"/>
    </source>
</evidence>
<dbReference type="InterPro" id="IPR050247">
    <property type="entry name" value="Met_Aminopeptidase_Type2"/>
</dbReference>
<dbReference type="Gene3D" id="1.10.10.10">
    <property type="entry name" value="Winged helix-like DNA-binding domain superfamily/Winged helix DNA-binding domain"/>
    <property type="match status" value="1"/>
</dbReference>
<accession>A0A0C9VS82</accession>
<proteinExistence type="predicted"/>